<reference evidence="2" key="1">
    <citation type="submission" date="2016-10" db="EMBL/GenBank/DDBJ databases">
        <authorList>
            <person name="Varghese N."/>
        </authorList>
    </citation>
    <scope>NUCLEOTIDE SEQUENCE</scope>
</reference>
<organism evidence="2">
    <name type="scientific">uncultured virus</name>
    <dbReference type="NCBI Taxonomy" id="340016"/>
    <lineage>
        <taxon>Viruses</taxon>
        <taxon>environmental samples</taxon>
    </lineage>
</organism>
<proteinExistence type="predicted"/>
<protein>
    <submittedName>
        <fullName evidence="2">Uncharacterized protein</fullName>
    </submittedName>
</protein>
<feature type="region of interest" description="Disordered" evidence="1">
    <location>
        <begin position="1"/>
        <end position="26"/>
    </location>
</feature>
<name>A0A218MN20_9VIRU</name>
<evidence type="ECO:0000256" key="1">
    <source>
        <dbReference type="SAM" id="MobiDB-lite"/>
    </source>
</evidence>
<reference evidence="2" key="2">
    <citation type="journal article" date="2017" name="Nat. Commun.">
        <title>Single-virus genomics reveals hidden cosmopolitan and abundant viruses.</title>
        <authorList>
            <person name="Martinez-Hernandez F."/>
            <person name="Fornas O."/>
            <person name="Lluesma Gomez M."/>
            <person name="Bolduc B."/>
            <person name="de la Cruz Pena M.J."/>
            <person name="Martinez J.M."/>
            <person name="Anton J."/>
            <person name="Gasol J.M."/>
            <person name="Rosselli R."/>
            <person name="Rodriguez-Valera F."/>
            <person name="Sullivan M.B."/>
            <person name="Acinas S.G."/>
            <person name="Martinez-Garcia M."/>
        </authorList>
    </citation>
    <scope>NUCLEOTIDE SEQUENCE</scope>
</reference>
<dbReference type="EMBL" id="KY052851">
    <property type="protein sequence ID" value="ASF00690.1"/>
    <property type="molecule type" value="Genomic_DNA"/>
</dbReference>
<sequence length="553" mass="59724">MAEETEITTMATTPPPPTTEPSTPRVLDVDETNKGVLDITGQDALMDASNIPSGAKYTPTNKEVETDELLTDKTYDEEGNVVTDKTLGVKDKSPIGTTADDVADVTTPTAKAAAQVDNVERTFSNITDATAAQGTVSEGVIIDPNQIQDNRTKEEMFERGSLAEAKTQTLAAEASTKYQIEELMRGLGSGNLPPWASPAARAVQGMMNQRGLSSSSMAAAAMVQAIMESSIPIAQTDAQSHARLQLQNLSNEQQTALANAATIAAMDRANLDVRMKSAQINSQSLLQMDLANLTNEQASATLTYQVKAQSLFSDQSAANAASQFNATSQNQVNQYYDTLGTTVDNNNANREVALNEFNADQANSMAKFTSSLEDQREKFNSNLQNLIDQSNAIWRRNVNTINNASQNAANKYNAEVVLGLGVDAMNNLWQKYRDEASQSYTAGENAKQRAHALAVTAIANQFSMDLFRAGIDADESQSTSRFFGGLLNKVIGAGLAAFTFDGSGGGDDYDSSYDSYFGLDDIDIDEDLSYGGDDFGNPYEYDYSDFTEEDFDF</sequence>
<evidence type="ECO:0000313" key="2">
    <source>
        <dbReference type="EMBL" id="ASF00690.1"/>
    </source>
</evidence>
<accession>A0A218MN20</accession>